<organism evidence="2 3">
    <name type="scientific">Hohenbuehelia grisea</name>
    <dbReference type="NCBI Taxonomy" id="104357"/>
    <lineage>
        <taxon>Eukaryota</taxon>
        <taxon>Fungi</taxon>
        <taxon>Dikarya</taxon>
        <taxon>Basidiomycota</taxon>
        <taxon>Agaricomycotina</taxon>
        <taxon>Agaricomycetes</taxon>
        <taxon>Agaricomycetidae</taxon>
        <taxon>Agaricales</taxon>
        <taxon>Pleurotineae</taxon>
        <taxon>Pleurotaceae</taxon>
        <taxon>Hohenbuehelia</taxon>
    </lineage>
</organism>
<reference evidence="3" key="1">
    <citation type="submission" date="2024-06" db="EMBL/GenBank/DDBJ databases">
        <title>Multi-omics analyses provide insights into the biosynthesis of the anticancer antibiotic pleurotin in Hohenbuehelia grisea.</title>
        <authorList>
            <person name="Weaver J.A."/>
            <person name="Alberti F."/>
        </authorList>
    </citation>
    <scope>NUCLEOTIDE SEQUENCE [LARGE SCALE GENOMIC DNA]</scope>
    <source>
        <strain evidence="3">T-177</strain>
    </source>
</reference>
<dbReference type="SUPFAM" id="SSF53756">
    <property type="entry name" value="UDP-Glycosyltransferase/glycogen phosphorylase"/>
    <property type="match status" value="1"/>
</dbReference>
<dbReference type="InterPro" id="IPR010610">
    <property type="entry name" value="EryCIII-like_C"/>
</dbReference>
<dbReference type="Proteomes" id="UP001556367">
    <property type="component" value="Unassembled WGS sequence"/>
</dbReference>
<feature type="domain" description="Erythromycin biosynthesis protein CIII-like C-terminal" evidence="1">
    <location>
        <begin position="339"/>
        <end position="419"/>
    </location>
</feature>
<protein>
    <recommendedName>
        <fullName evidence="1">Erythromycin biosynthesis protein CIII-like C-terminal domain-containing protein</fullName>
    </recommendedName>
</protein>
<dbReference type="Pfam" id="PF06722">
    <property type="entry name" value="EryCIII-like_C"/>
    <property type="match status" value="1"/>
</dbReference>
<gene>
    <name evidence="2" type="ORF">HGRIS_007458</name>
</gene>
<dbReference type="PANTHER" id="PTHR48050:SF13">
    <property type="entry name" value="STEROL 3-BETA-GLUCOSYLTRANSFERASE UGT80A2"/>
    <property type="match status" value="1"/>
</dbReference>
<evidence type="ECO:0000259" key="1">
    <source>
        <dbReference type="Pfam" id="PF06722"/>
    </source>
</evidence>
<evidence type="ECO:0000313" key="2">
    <source>
        <dbReference type="EMBL" id="KAL0950674.1"/>
    </source>
</evidence>
<name>A0ABR3J4V4_9AGAR</name>
<proteinExistence type="predicted"/>
<sequence length="462" mass="53022">MNDKDNKTYLEAELRKTLSHCPDVTTEPEDALKKFIAERRPMVYIIQCGGSFGDRLPVLNIAKWLMKNLDCDFHLWVGWHRVECLSVLAASGLPVGRFTVHQWLKDMLEKHPKPDVVYTNQVMRMEYDPMWQEESLLLRNMLDASDALWIEVEHQWLVNGFIQPNNTHFRQLRARQETLAEWRVWRKSAKINKAEAANQAKTIPRVKIEAFPSELLTEEELKNSDGIFGGWVPPLNITAVRPSAEAAARNLGRFIVASRLAQKKIIYIGRGGTTMADWGVRAALLTLFEAHTDWVFVAFNNLKGRENVGDRMTKLVVSDLPEVNHPRIHWVNFGEIYMPDWFRFFDVAVHHGGCGTVMMGLSSAVPAIVIPDDVADQLQNGIKLEDIGCGIALQPRVAKDRQYTDIVAAVEKVMNPEEYQRFKRNCEKWRGILAKVRQCLPCRFRERLFDCGVDTPRTTAWR</sequence>
<dbReference type="InterPro" id="IPR050426">
    <property type="entry name" value="Glycosyltransferase_28"/>
</dbReference>
<accession>A0ABR3J4V4</accession>
<keyword evidence="3" id="KW-1185">Reference proteome</keyword>
<dbReference type="PANTHER" id="PTHR48050">
    <property type="entry name" value="STEROL 3-BETA-GLUCOSYLTRANSFERASE"/>
    <property type="match status" value="1"/>
</dbReference>
<comment type="caution">
    <text evidence="2">The sequence shown here is derived from an EMBL/GenBank/DDBJ whole genome shotgun (WGS) entry which is preliminary data.</text>
</comment>
<evidence type="ECO:0000313" key="3">
    <source>
        <dbReference type="Proteomes" id="UP001556367"/>
    </source>
</evidence>
<dbReference type="EMBL" id="JASNQZ010000011">
    <property type="protein sequence ID" value="KAL0950674.1"/>
    <property type="molecule type" value="Genomic_DNA"/>
</dbReference>
<dbReference type="Gene3D" id="3.40.50.2000">
    <property type="entry name" value="Glycogen Phosphorylase B"/>
    <property type="match status" value="1"/>
</dbReference>